<comment type="caution">
    <text evidence="10">The sequence shown here is derived from an EMBL/GenBank/DDBJ whole genome shotgun (WGS) entry which is preliminary data.</text>
</comment>
<name>A0ABR1JE58_9AGAR</name>
<evidence type="ECO:0000256" key="4">
    <source>
        <dbReference type="ARBA" id="ARBA00022729"/>
    </source>
</evidence>
<evidence type="ECO:0000256" key="3">
    <source>
        <dbReference type="ARBA" id="ARBA00022630"/>
    </source>
</evidence>
<dbReference type="Gene3D" id="3.50.50.60">
    <property type="entry name" value="FAD/NAD(P)-binding domain"/>
    <property type="match status" value="1"/>
</dbReference>
<keyword evidence="7" id="KW-0325">Glycoprotein</keyword>
<evidence type="ECO:0000256" key="5">
    <source>
        <dbReference type="ARBA" id="ARBA00022827"/>
    </source>
</evidence>
<feature type="domain" description="Glucose-methanol-choline oxidoreductase N-terminal" evidence="9">
    <location>
        <begin position="305"/>
        <end position="319"/>
    </location>
</feature>
<gene>
    <name evidence="10" type="ORF">VKT23_009568</name>
</gene>
<keyword evidence="3" id="KW-0285">Flavoprotein</keyword>
<accession>A0ABR1JE58</accession>
<dbReference type="PANTHER" id="PTHR11552:SF201">
    <property type="entry name" value="GLUCOSE-METHANOL-CHOLINE OXIDOREDUCTASE N-TERMINAL DOMAIN-CONTAINING PROTEIN"/>
    <property type="match status" value="1"/>
</dbReference>
<dbReference type="PANTHER" id="PTHR11552">
    <property type="entry name" value="GLUCOSE-METHANOL-CHOLINE GMC OXIDOREDUCTASE"/>
    <property type="match status" value="1"/>
</dbReference>
<keyword evidence="4 8" id="KW-0732">Signal</keyword>
<dbReference type="Pfam" id="PF05199">
    <property type="entry name" value="GMC_oxred_C"/>
    <property type="match status" value="1"/>
</dbReference>
<dbReference type="Proteomes" id="UP001498398">
    <property type="component" value="Unassembled WGS sequence"/>
</dbReference>
<dbReference type="PROSITE" id="PS00624">
    <property type="entry name" value="GMC_OXRED_2"/>
    <property type="match status" value="1"/>
</dbReference>
<reference evidence="10 11" key="1">
    <citation type="submission" date="2024-01" db="EMBL/GenBank/DDBJ databases">
        <title>A draft genome for the cacao thread blight pathogen Marasmiellus scandens.</title>
        <authorList>
            <person name="Baruah I.K."/>
            <person name="Leung J."/>
            <person name="Bukari Y."/>
            <person name="Amoako-Attah I."/>
            <person name="Meinhardt L.W."/>
            <person name="Bailey B.A."/>
            <person name="Cohen S.P."/>
        </authorList>
    </citation>
    <scope>NUCLEOTIDE SEQUENCE [LARGE SCALE GENOMIC DNA]</scope>
    <source>
        <strain evidence="10 11">GH-19</strain>
    </source>
</reference>
<proteinExistence type="inferred from homology"/>
<evidence type="ECO:0000256" key="8">
    <source>
        <dbReference type="SAM" id="SignalP"/>
    </source>
</evidence>
<dbReference type="SUPFAM" id="SSF51905">
    <property type="entry name" value="FAD/NAD(P)-binding domain"/>
    <property type="match status" value="1"/>
</dbReference>
<keyword evidence="6" id="KW-0560">Oxidoreductase</keyword>
<feature type="signal peptide" evidence="8">
    <location>
        <begin position="1"/>
        <end position="21"/>
    </location>
</feature>
<dbReference type="SUPFAM" id="SSF54373">
    <property type="entry name" value="FAD-linked reductases, C-terminal domain"/>
    <property type="match status" value="1"/>
</dbReference>
<evidence type="ECO:0000256" key="2">
    <source>
        <dbReference type="ARBA" id="ARBA00010790"/>
    </source>
</evidence>
<dbReference type="InterPro" id="IPR036188">
    <property type="entry name" value="FAD/NAD-bd_sf"/>
</dbReference>
<keyword evidence="5" id="KW-0274">FAD</keyword>
<organism evidence="10 11">
    <name type="scientific">Marasmiellus scandens</name>
    <dbReference type="NCBI Taxonomy" id="2682957"/>
    <lineage>
        <taxon>Eukaryota</taxon>
        <taxon>Fungi</taxon>
        <taxon>Dikarya</taxon>
        <taxon>Basidiomycota</taxon>
        <taxon>Agaricomycotina</taxon>
        <taxon>Agaricomycetes</taxon>
        <taxon>Agaricomycetidae</taxon>
        <taxon>Agaricales</taxon>
        <taxon>Marasmiineae</taxon>
        <taxon>Omphalotaceae</taxon>
        <taxon>Marasmiellus</taxon>
    </lineage>
</organism>
<dbReference type="Gene3D" id="3.30.560.10">
    <property type="entry name" value="Glucose Oxidase, domain 3"/>
    <property type="match status" value="1"/>
</dbReference>
<evidence type="ECO:0000313" key="11">
    <source>
        <dbReference type="Proteomes" id="UP001498398"/>
    </source>
</evidence>
<protein>
    <recommendedName>
        <fullName evidence="9">Glucose-methanol-choline oxidoreductase N-terminal domain-containing protein</fullName>
    </recommendedName>
</protein>
<dbReference type="InterPro" id="IPR012132">
    <property type="entry name" value="GMC_OxRdtase"/>
</dbReference>
<dbReference type="Pfam" id="PF00732">
    <property type="entry name" value="GMC_oxred_N"/>
    <property type="match status" value="1"/>
</dbReference>
<dbReference type="InterPro" id="IPR000172">
    <property type="entry name" value="GMC_OxRdtase_N"/>
</dbReference>
<sequence length="617" mass="68189">MLYSWFQVLFYALAVSEMSTAVEVDAVTFSDTIFDYVIVGGGTTGLALASRLSDDPQVRVGVIEAGQHISDNKILIPGMIGSTLSDPKYDWMFFSEPQATLNGRTVELGRGKVLGGTSALNFMAHTRASSSEYDGWESLGNPTWNHDSIQTHIQRSEHWTPPDRISIQEFHANNDTGNHGLNGSVLTTSYTFYTDIVVPFFQAMNRLGSKTNNAANGGQTLGVWTITGTVDPKNRTRSYSTTAYYMPRFSRKNLLVTTQSQATKIILKSDPRDSSIMKAFGVEYVDVNGVMYSARSRREIILSCGAIQTPQLLELSGIGNSTYLEKIGITPIIDLPGVGENLQDHPGVTSTFRALDNLTTLDALSDPVFAETEFAQYVKNRTGMFSSTTSTIALLRLEDFVSEQTLQQMKKNLDRDLSSTRRDLMLQRSWLENSNIPQIEVILFPQFLSALGEVAVPGQKYYTLSLLFQHAWARGKVHINSTNGTAAPKIDPQYLVSPGNFDTDLFVEGLKFLQRVATTKPLKDITLEVIEPRETGDGQLRAYIQEALTTNYHFVGTAAMLPRAQNGVVDSDLKVYGTSNLRVVDASIFPIHIAAHPTASLYGLAEKAWDIIQNETR</sequence>
<comment type="cofactor">
    <cofactor evidence="1">
        <name>FAD</name>
        <dbReference type="ChEBI" id="CHEBI:57692"/>
    </cofactor>
</comment>
<dbReference type="EMBL" id="JBANRG010000016">
    <property type="protein sequence ID" value="KAK7459587.1"/>
    <property type="molecule type" value="Genomic_DNA"/>
</dbReference>
<feature type="chain" id="PRO_5045476506" description="Glucose-methanol-choline oxidoreductase N-terminal domain-containing protein" evidence="8">
    <location>
        <begin position="22"/>
        <end position="617"/>
    </location>
</feature>
<keyword evidence="11" id="KW-1185">Reference proteome</keyword>
<dbReference type="InterPro" id="IPR007867">
    <property type="entry name" value="GMC_OxRtase_C"/>
</dbReference>
<comment type="similarity">
    <text evidence="2">Belongs to the GMC oxidoreductase family.</text>
</comment>
<dbReference type="PIRSF" id="PIRSF000137">
    <property type="entry name" value="Alcohol_oxidase"/>
    <property type="match status" value="1"/>
</dbReference>
<evidence type="ECO:0000313" key="10">
    <source>
        <dbReference type="EMBL" id="KAK7459587.1"/>
    </source>
</evidence>
<evidence type="ECO:0000256" key="6">
    <source>
        <dbReference type="ARBA" id="ARBA00023002"/>
    </source>
</evidence>
<evidence type="ECO:0000259" key="9">
    <source>
        <dbReference type="PROSITE" id="PS00624"/>
    </source>
</evidence>
<evidence type="ECO:0000256" key="7">
    <source>
        <dbReference type="ARBA" id="ARBA00023180"/>
    </source>
</evidence>
<evidence type="ECO:0000256" key="1">
    <source>
        <dbReference type="ARBA" id="ARBA00001974"/>
    </source>
</evidence>